<evidence type="ECO:0000313" key="2">
    <source>
        <dbReference type="Proteomes" id="UP000199200"/>
    </source>
</evidence>
<organism evidence="1 2">
    <name type="scientific">Bhargavaea ginsengi</name>
    <dbReference type="NCBI Taxonomy" id="426757"/>
    <lineage>
        <taxon>Bacteria</taxon>
        <taxon>Bacillati</taxon>
        <taxon>Bacillota</taxon>
        <taxon>Bacilli</taxon>
        <taxon>Bacillales</taxon>
        <taxon>Caryophanaceae</taxon>
        <taxon>Bhargavaea</taxon>
    </lineage>
</organism>
<protein>
    <submittedName>
        <fullName evidence="1">Spore coat polysaccharide biosynthesis protein SpsG, predicted glycosyltransferase</fullName>
    </submittedName>
</protein>
<reference evidence="2" key="1">
    <citation type="submission" date="2016-10" db="EMBL/GenBank/DDBJ databases">
        <authorList>
            <person name="Varghese N."/>
            <person name="Submissions S."/>
        </authorList>
    </citation>
    <scope>NUCLEOTIDE SEQUENCE [LARGE SCALE GENOMIC DNA]</scope>
    <source>
        <strain evidence="2">CGMCC 1.6763</strain>
    </source>
</reference>
<keyword evidence="2" id="KW-1185">Reference proteome</keyword>
<dbReference type="Gene3D" id="3.40.50.2000">
    <property type="entry name" value="Glycogen Phosphorylase B"/>
    <property type="match status" value="1"/>
</dbReference>
<gene>
    <name evidence="1" type="ORF">SAMN04488127_0398</name>
</gene>
<dbReference type="GO" id="GO:0016740">
    <property type="term" value="F:transferase activity"/>
    <property type="evidence" value="ECO:0007669"/>
    <property type="project" value="UniProtKB-KW"/>
</dbReference>
<dbReference type="EMBL" id="FNZF01000001">
    <property type="protein sequence ID" value="SEI76397.1"/>
    <property type="molecule type" value="Genomic_DNA"/>
</dbReference>
<dbReference type="SUPFAM" id="SSF53756">
    <property type="entry name" value="UDP-Glycosyltransferase/glycogen phosphorylase"/>
    <property type="match status" value="1"/>
</dbReference>
<accession>A0A1H6TGZ8</accession>
<keyword evidence="1" id="KW-0808">Transferase</keyword>
<sequence length="354" mass="39170">MQPERVRALTGQPKKKAVFYCTAIDIPSAYRTRRALRIAHALTDIEVIFLSERPLPHVEAAGFRVDKIHGKDGLRKAAGDLQPDILLRDGRAEPEETAALKEIVPAIIHFDDNGEDTSPADLIFRTFGGETRGAVPSNVVEGQTGFIADPSLIRHRRAGLAKHPPGDLPHVVVTHGPADPSNLSYRTLRHLTQLHIPLKVTVLLGEAYTHPDDPLMMMALGKRNVTIRKMPYDYGRELASADIVICSSGHIPFDVAFLSIPCIVLAQNEAELGHALPNEENGFIPLGLGRKVKQSMLLNAVMELLLHEPLRKRAIERQAALRVEDGIDMVSEAVLYYLEYPPRGGKPNRPFPRH</sequence>
<proteinExistence type="predicted"/>
<dbReference type="Proteomes" id="UP000199200">
    <property type="component" value="Unassembled WGS sequence"/>
</dbReference>
<dbReference type="STRING" id="426757.SAMN04488127_0398"/>
<dbReference type="AlphaFoldDB" id="A0A1H6TGZ8"/>
<name>A0A1H6TGZ8_9BACL</name>
<evidence type="ECO:0000313" key="1">
    <source>
        <dbReference type="EMBL" id="SEI76397.1"/>
    </source>
</evidence>